<evidence type="ECO:0000259" key="1">
    <source>
        <dbReference type="Pfam" id="PF14214"/>
    </source>
</evidence>
<dbReference type="AlphaFoldDB" id="A0A0D0C4J1"/>
<keyword evidence="3" id="KW-1185">Reference proteome</keyword>
<dbReference type="Pfam" id="PF14214">
    <property type="entry name" value="Helitron_like_N"/>
    <property type="match status" value="1"/>
</dbReference>
<accession>A0A0D0C4J1</accession>
<feature type="non-terminal residue" evidence="2">
    <location>
        <position position="1"/>
    </location>
</feature>
<dbReference type="EMBL" id="KN834837">
    <property type="protein sequence ID" value="KIK52757.1"/>
    <property type="molecule type" value="Genomic_DNA"/>
</dbReference>
<feature type="non-terminal residue" evidence="2">
    <location>
        <position position="196"/>
    </location>
</feature>
<name>A0A0D0C4J1_9AGAR</name>
<dbReference type="Proteomes" id="UP000053593">
    <property type="component" value="Unassembled WGS sequence"/>
</dbReference>
<organism evidence="2 3">
    <name type="scientific">Collybiopsis luxurians FD-317 M1</name>
    <dbReference type="NCBI Taxonomy" id="944289"/>
    <lineage>
        <taxon>Eukaryota</taxon>
        <taxon>Fungi</taxon>
        <taxon>Dikarya</taxon>
        <taxon>Basidiomycota</taxon>
        <taxon>Agaricomycotina</taxon>
        <taxon>Agaricomycetes</taxon>
        <taxon>Agaricomycetidae</taxon>
        <taxon>Agaricales</taxon>
        <taxon>Marasmiineae</taxon>
        <taxon>Omphalotaceae</taxon>
        <taxon>Collybiopsis</taxon>
        <taxon>Collybiopsis luxurians</taxon>
    </lineage>
</organism>
<gene>
    <name evidence="2" type="ORF">GYMLUDRAFT_139548</name>
</gene>
<feature type="domain" description="Helitron helicase-like" evidence="1">
    <location>
        <begin position="4"/>
        <end position="195"/>
    </location>
</feature>
<proteinExistence type="predicted"/>
<reference evidence="2 3" key="1">
    <citation type="submission" date="2014-04" db="EMBL/GenBank/DDBJ databases">
        <title>Evolutionary Origins and Diversification of the Mycorrhizal Mutualists.</title>
        <authorList>
            <consortium name="DOE Joint Genome Institute"/>
            <consortium name="Mycorrhizal Genomics Consortium"/>
            <person name="Kohler A."/>
            <person name="Kuo A."/>
            <person name="Nagy L.G."/>
            <person name="Floudas D."/>
            <person name="Copeland A."/>
            <person name="Barry K.W."/>
            <person name="Cichocki N."/>
            <person name="Veneault-Fourrey C."/>
            <person name="LaButti K."/>
            <person name="Lindquist E.A."/>
            <person name="Lipzen A."/>
            <person name="Lundell T."/>
            <person name="Morin E."/>
            <person name="Murat C."/>
            <person name="Riley R."/>
            <person name="Ohm R."/>
            <person name="Sun H."/>
            <person name="Tunlid A."/>
            <person name="Henrissat B."/>
            <person name="Grigoriev I.V."/>
            <person name="Hibbett D.S."/>
            <person name="Martin F."/>
        </authorList>
    </citation>
    <scope>NUCLEOTIDE SEQUENCE [LARGE SCALE GENOMIC DNA]</scope>
    <source>
        <strain evidence="2 3">FD-317 M1</strain>
    </source>
</reference>
<evidence type="ECO:0000313" key="2">
    <source>
        <dbReference type="EMBL" id="KIK52757.1"/>
    </source>
</evidence>
<evidence type="ECO:0000313" key="3">
    <source>
        <dbReference type="Proteomes" id="UP000053593"/>
    </source>
</evidence>
<dbReference type="OrthoDB" id="3254930at2759"/>
<dbReference type="InterPro" id="IPR025476">
    <property type="entry name" value="Helitron_helicase-like"/>
</dbReference>
<protein>
    <recommendedName>
        <fullName evidence="1">Helitron helicase-like domain-containing protein</fullName>
    </recommendedName>
</protein>
<dbReference type="HOGENOM" id="CLU_080483_1_0_1"/>
<sequence length="196" mass="22190">FQVDPEFSLMIFNHTTIKLSTTGSHLIVKDKRFTEIQNRLLSISPSALEALSSKLKKDSSAAPANDQEKECYHLLKDLDLVAWKVKGSITNKKRQRGEINSLIDHWGSPSWYITIAPADIKHLICVYLADESGNHVFTPAVYSVSEQAKMVINNPVAHARFFHYFVTLFLREILGINSDHEGWFGHPVAHYATVEQ</sequence>